<dbReference type="EMBL" id="CP038033">
    <property type="protein sequence ID" value="QBQ53691.1"/>
    <property type="molecule type" value="Genomic_DNA"/>
</dbReference>
<feature type="transmembrane region" description="Helical" evidence="1">
    <location>
        <begin position="160"/>
        <end position="176"/>
    </location>
</feature>
<keyword evidence="1" id="KW-1133">Transmembrane helix</keyword>
<gene>
    <name evidence="2" type="ORF">E3U44_03575</name>
</gene>
<name>A0A4P7BV12_9GAMM</name>
<feature type="transmembrane region" description="Helical" evidence="1">
    <location>
        <begin position="136"/>
        <end position="154"/>
    </location>
</feature>
<feature type="transmembrane region" description="Helical" evidence="1">
    <location>
        <begin position="50"/>
        <end position="66"/>
    </location>
</feature>
<dbReference type="Proteomes" id="UP000294325">
    <property type="component" value="Chromosome"/>
</dbReference>
<evidence type="ECO:0000313" key="2">
    <source>
        <dbReference type="EMBL" id="QBQ53691.1"/>
    </source>
</evidence>
<organism evidence="2 3">
    <name type="scientific">Nitrosococcus wardiae</name>
    <dbReference type="NCBI Taxonomy" id="1814290"/>
    <lineage>
        <taxon>Bacteria</taxon>
        <taxon>Pseudomonadati</taxon>
        <taxon>Pseudomonadota</taxon>
        <taxon>Gammaproteobacteria</taxon>
        <taxon>Chromatiales</taxon>
        <taxon>Chromatiaceae</taxon>
        <taxon>Nitrosococcus</taxon>
    </lineage>
</organism>
<keyword evidence="1" id="KW-0472">Membrane</keyword>
<accession>A0A4P7BV12</accession>
<proteinExistence type="predicted"/>
<evidence type="ECO:0000256" key="1">
    <source>
        <dbReference type="SAM" id="Phobius"/>
    </source>
</evidence>
<keyword evidence="1" id="KW-0812">Transmembrane</keyword>
<feature type="transmembrane region" description="Helical" evidence="1">
    <location>
        <begin position="26"/>
        <end position="44"/>
    </location>
</feature>
<reference evidence="2 3" key="1">
    <citation type="submission" date="2019-03" db="EMBL/GenBank/DDBJ databases">
        <title>The genome sequence of Nitrosococcus wardiae strain D1FHST reveals the archetypal metabolic capacity of ammonia-oxidizing Gammaproteobacteria.</title>
        <authorList>
            <person name="Wang L."/>
            <person name="Lim C.K."/>
            <person name="Hanson T.E."/>
            <person name="Dang H."/>
            <person name="Klotz M.G."/>
        </authorList>
    </citation>
    <scope>NUCLEOTIDE SEQUENCE [LARGE SCALE GENOMIC DNA]</scope>
    <source>
        <strain evidence="2 3">D1FHS</strain>
    </source>
</reference>
<dbReference type="RefSeq" id="WP_134356703.1">
    <property type="nucleotide sequence ID" value="NZ_CP038033.1"/>
</dbReference>
<dbReference type="AlphaFoldDB" id="A0A4P7BV12"/>
<dbReference type="OrthoDB" id="977790at2"/>
<protein>
    <submittedName>
        <fullName evidence="2">Uncharacterized protein</fullName>
    </submittedName>
</protein>
<keyword evidence="3" id="KW-1185">Reference proteome</keyword>
<feature type="transmembrane region" description="Helical" evidence="1">
    <location>
        <begin position="78"/>
        <end position="95"/>
    </location>
</feature>
<evidence type="ECO:0000313" key="3">
    <source>
        <dbReference type="Proteomes" id="UP000294325"/>
    </source>
</evidence>
<feature type="transmembrane region" description="Helical" evidence="1">
    <location>
        <begin position="222"/>
        <end position="244"/>
    </location>
</feature>
<feature type="transmembrane region" description="Helical" evidence="1">
    <location>
        <begin position="107"/>
        <end position="124"/>
    </location>
</feature>
<dbReference type="KEGG" id="nwr:E3U44_03575"/>
<sequence length="284" mass="31007">MRGDGIVRFGLLEKGRAAATGNFRDYGIALIVFASIALCLYVDADSTLTFQNLLGVCAWVSLFALLRGESSLVRAQVLVAVAFATVGEHFASPYMEGYIYRFHNVPAYVPPGHGMVYLTAVALARSELFKRNLKAITVMVLTAGGLWTIWGLTGAAQKDAVGALLFVVFVLFVLFGRSPGVYLGAFFVTTWLELIGVSYGNWRWVPIDPVLEFPQGNPPSGVAAWYCLVDAVALGTAPAVVKGFTWVQTALWRRYLYPEVIPRLLFAPYLQQDYIPALAPAVLS</sequence>
<feature type="transmembrane region" description="Helical" evidence="1">
    <location>
        <begin position="183"/>
        <end position="202"/>
    </location>
</feature>